<evidence type="ECO:0000259" key="1">
    <source>
        <dbReference type="PROSITE" id="PS51178"/>
    </source>
</evidence>
<keyword evidence="3" id="KW-1185">Reference proteome</keyword>
<reference evidence="2 3" key="1">
    <citation type="journal article" date="2012" name="J. Bacteriol.">
        <title>Complete genome sequence of Leuconostoc carnosum strain JB16, isolated from Kimchi.</title>
        <authorList>
            <person name="Jung J.Y."/>
            <person name="Lee S.H."/>
            <person name="Jeon C.O."/>
        </authorList>
    </citation>
    <scope>NUCLEOTIDE SEQUENCE [LARGE SCALE GENOMIC DNA]</scope>
    <source>
        <strain evidence="2 3">JB16</strain>
    </source>
</reference>
<dbReference type="Proteomes" id="UP000006299">
    <property type="component" value="Chromosome"/>
</dbReference>
<dbReference type="AlphaFoldDB" id="K0DA38"/>
<evidence type="ECO:0000313" key="2">
    <source>
        <dbReference type="EMBL" id="AFT81688.1"/>
    </source>
</evidence>
<dbReference type="Pfam" id="PF03793">
    <property type="entry name" value="PASTA"/>
    <property type="match status" value="1"/>
</dbReference>
<dbReference type="PROSITE" id="PS51178">
    <property type="entry name" value="PASTA"/>
    <property type="match status" value="1"/>
</dbReference>
<name>K0DA38_LEUCJ</name>
<dbReference type="InterPro" id="IPR005543">
    <property type="entry name" value="PASTA_dom"/>
</dbReference>
<dbReference type="EMBL" id="CP003851">
    <property type="protein sequence ID" value="AFT81688.1"/>
    <property type="molecule type" value="Genomic_DNA"/>
</dbReference>
<sequence length="166" mass="18339">MSKLSSNLGKLGKYAASATIAPIIIDQATKLVNTQLDKHKDYVKVPDVISLSPEEANSVLNQYGFKHSIVKLDAKPKYADSSVNQILKMIPKPGSSIDKSTFLKLYYVDSEIVDKSRTLAEQVALSKAEKKAKTKANIKKTVNKTADISTNLKKKLHFKKSKSDDE</sequence>
<protein>
    <recommendedName>
        <fullName evidence="1">PASTA domain-containing protein</fullName>
    </recommendedName>
</protein>
<gene>
    <name evidence="2" type="ordered locus">C270_03885</name>
</gene>
<dbReference type="SMART" id="SM00740">
    <property type="entry name" value="PASTA"/>
    <property type="match status" value="1"/>
</dbReference>
<accession>K0DA38</accession>
<feature type="domain" description="PASTA" evidence="1">
    <location>
        <begin position="39"/>
        <end position="109"/>
    </location>
</feature>
<dbReference type="STRING" id="1229758.C270_03885"/>
<dbReference type="PATRIC" id="fig|1229758.3.peg.776"/>
<dbReference type="RefSeq" id="WP_014974300.1">
    <property type="nucleotide sequence ID" value="NC_018673.1"/>
</dbReference>
<proteinExistence type="predicted"/>
<dbReference type="KEGG" id="lcn:C270_03885"/>
<dbReference type="Gene3D" id="3.30.10.20">
    <property type="match status" value="1"/>
</dbReference>
<evidence type="ECO:0000313" key="3">
    <source>
        <dbReference type="Proteomes" id="UP000006299"/>
    </source>
</evidence>
<dbReference type="CDD" id="cd06577">
    <property type="entry name" value="PASTA_pknB"/>
    <property type="match status" value="1"/>
</dbReference>
<dbReference type="eggNOG" id="ENOG50343R4">
    <property type="taxonomic scope" value="Bacteria"/>
</dbReference>
<organism evidence="2 3">
    <name type="scientific">Leuconostoc carnosum (strain JB16)</name>
    <dbReference type="NCBI Taxonomy" id="1229758"/>
    <lineage>
        <taxon>Bacteria</taxon>
        <taxon>Bacillati</taxon>
        <taxon>Bacillota</taxon>
        <taxon>Bacilli</taxon>
        <taxon>Lactobacillales</taxon>
        <taxon>Lactobacillaceae</taxon>
        <taxon>Leuconostoc</taxon>
    </lineage>
</organism>
<dbReference type="HOGENOM" id="CLU_1610114_0_0_9"/>